<comment type="caution">
    <text evidence="1">The sequence shown here is derived from an EMBL/GenBank/DDBJ whole genome shotgun (WGS) entry which is preliminary data.</text>
</comment>
<evidence type="ECO:0000313" key="2">
    <source>
        <dbReference type="Proteomes" id="UP001144612"/>
    </source>
</evidence>
<protein>
    <submittedName>
        <fullName evidence="1">ABC transporter substrate-binding protein</fullName>
    </submittedName>
</protein>
<dbReference type="Proteomes" id="UP001144612">
    <property type="component" value="Unassembled WGS sequence"/>
</dbReference>
<sequence length="336" mass="35883">MVGKKFSVLMAGVLLIGTLSGCSASKESKAGENVKKIGITQVVEHPALDATREGFIKALKDNNYIDGQNIKIDYQNAQGDNPTTQTIADKFVNDNVDLIFAIATPSAQAAYNSTQKLNKNIPIVMTAVTDPVKAGIVKSLDNPGTNVTGTSDAAPIDVQFKLIKKIIPSSKKIGILYNTSEVNSEVQVQEAKDSASKFGLEIIAQGITAENEIPQSLQSILGKIDVLLVIKDNMVASAITTVTKQCFEKKIPVIGTESAHVKGGALATEGIDYEKLGYQTGLKAVEILKGKKPSEIPVEMQKEATIVINKDSVEKLNIKIPEEISSKAEMISGGEK</sequence>
<dbReference type="Gene3D" id="3.40.50.2300">
    <property type="match status" value="2"/>
</dbReference>
<dbReference type="SUPFAM" id="SSF53822">
    <property type="entry name" value="Periplasmic binding protein-like I"/>
    <property type="match status" value="1"/>
</dbReference>
<dbReference type="EMBL" id="JAPQFJ010000010">
    <property type="protein sequence ID" value="MCY6959135.1"/>
    <property type="molecule type" value="Genomic_DNA"/>
</dbReference>
<dbReference type="InterPro" id="IPR028082">
    <property type="entry name" value="Peripla_BP_I"/>
</dbReference>
<keyword evidence="2" id="KW-1185">Reference proteome</keyword>
<evidence type="ECO:0000313" key="1">
    <source>
        <dbReference type="EMBL" id="MCY6959135.1"/>
    </source>
</evidence>
<dbReference type="PANTHER" id="PTHR35271">
    <property type="entry name" value="ABC TRANSPORTER, SUBSTRATE-BINDING LIPOPROTEIN-RELATED"/>
    <property type="match status" value="1"/>
</dbReference>
<dbReference type="CDD" id="cd06325">
    <property type="entry name" value="PBP1_ABC_unchar_transporter"/>
    <property type="match status" value="1"/>
</dbReference>
<name>A0ABT4DA26_9CLOT</name>
<gene>
    <name evidence="1" type="ORF">OW729_11015</name>
</gene>
<dbReference type="PROSITE" id="PS51257">
    <property type="entry name" value="PROKAR_LIPOPROTEIN"/>
    <property type="match status" value="1"/>
</dbReference>
<proteinExistence type="predicted"/>
<reference evidence="1" key="1">
    <citation type="submission" date="2022-12" db="EMBL/GenBank/DDBJ databases">
        <title>Clostridium sp. nov., isolated from industrial wastewater.</title>
        <authorList>
            <person name="Jiayan W."/>
        </authorList>
    </citation>
    <scope>NUCLEOTIDE SEQUENCE</scope>
    <source>
        <strain evidence="1">ZC22-4</strain>
    </source>
</reference>
<accession>A0ABT4DA26</accession>
<dbReference type="Pfam" id="PF04392">
    <property type="entry name" value="ABC_sub_bind"/>
    <property type="match status" value="1"/>
</dbReference>
<dbReference type="InterPro" id="IPR007487">
    <property type="entry name" value="ABC_transpt-TYRBP-like"/>
</dbReference>
<dbReference type="RefSeq" id="WP_268061557.1">
    <property type="nucleotide sequence ID" value="NZ_JAPQFJ010000010.1"/>
</dbReference>
<dbReference type="PANTHER" id="PTHR35271:SF1">
    <property type="entry name" value="ABC TRANSPORTER, SUBSTRATE-BINDING LIPOPROTEIN"/>
    <property type="match status" value="1"/>
</dbReference>
<organism evidence="1 2">
    <name type="scientific">Clostridium brassicae</name>
    <dbReference type="NCBI Taxonomy" id="2999072"/>
    <lineage>
        <taxon>Bacteria</taxon>
        <taxon>Bacillati</taxon>
        <taxon>Bacillota</taxon>
        <taxon>Clostridia</taxon>
        <taxon>Eubacteriales</taxon>
        <taxon>Clostridiaceae</taxon>
        <taxon>Clostridium</taxon>
    </lineage>
</organism>